<dbReference type="EMBL" id="JAUEIF010000013">
    <property type="protein sequence ID" value="MDN0026181.1"/>
    <property type="molecule type" value="Genomic_DNA"/>
</dbReference>
<accession>A0AAW7JQ84</accession>
<evidence type="ECO:0000256" key="1">
    <source>
        <dbReference type="SAM" id="SignalP"/>
    </source>
</evidence>
<feature type="domain" description="DUF3943" evidence="2">
    <location>
        <begin position="124"/>
        <end position="233"/>
    </location>
</feature>
<evidence type="ECO:0000313" key="3">
    <source>
        <dbReference type="EMBL" id="MDN0023535.1"/>
    </source>
</evidence>
<dbReference type="Pfam" id="PF13084">
    <property type="entry name" value="DUF3943"/>
    <property type="match status" value="1"/>
</dbReference>
<organism evidence="4 6">
    <name type="scientific">Leyella lascolaii</name>
    <dbReference type="NCBI Taxonomy" id="1776379"/>
    <lineage>
        <taxon>Bacteria</taxon>
        <taxon>Pseudomonadati</taxon>
        <taxon>Bacteroidota</taxon>
        <taxon>Bacteroidia</taxon>
        <taxon>Bacteroidales</taxon>
        <taxon>Prevotellaceae</taxon>
        <taxon>Leyella</taxon>
    </lineage>
</organism>
<evidence type="ECO:0000313" key="6">
    <source>
        <dbReference type="Proteomes" id="UP001168478"/>
    </source>
</evidence>
<dbReference type="AlphaFoldDB" id="A0AAW7JQ84"/>
<dbReference type="RefSeq" id="WP_289826011.1">
    <property type="nucleotide sequence ID" value="NZ_JAUEIE010000013.1"/>
</dbReference>
<name>A0AAW7JQ84_9BACT</name>
<reference evidence="4" key="1">
    <citation type="submission" date="2023-06" db="EMBL/GenBank/DDBJ databases">
        <authorList>
            <person name="Zeman M."/>
            <person name="Kubasova T."/>
            <person name="Jahodarova E."/>
            <person name="Nykrynova M."/>
            <person name="Rychlik I."/>
        </authorList>
    </citation>
    <scope>NUCLEOTIDE SEQUENCE</scope>
    <source>
        <strain evidence="4">ET15</strain>
        <strain evidence="3">ET37</strain>
    </source>
</reference>
<dbReference type="InterPro" id="IPR025079">
    <property type="entry name" value="DUF3943"/>
</dbReference>
<comment type="caution">
    <text evidence="4">The sequence shown here is derived from an EMBL/GenBank/DDBJ whole genome shotgun (WGS) entry which is preliminary data.</text>
</comment>
<gene>
    <name evidence="3" type="ORF">QVN81_10985</name>
    <name evidence="4" type="ORF">QVN84_11730</name>
</gene>
<protein>
    <submittedName>
        <fullName evidence="4">DUF3943 domain-containing protein</fullName>
    </submittedName>
</protein>
<keyword evidence="5" id="KW-1185">Reference proteome</keyword>
<sequence length="278" mass="30756">MKGKANRIISLALCAVTVMPCRAAMTADSIAAHSPDTAVTRVIAADTLRKAGKGKPNIYALPYSLSTRCPDYKRMWLNTGVLFAGGMTALGVLELLPENATAWNKEELRRVPFFKRWSNHVRKGPRFDGDKFIFNYVLHPYAGAAYYMSARSLGFNALGSFLYCTAISTLFWEYGIEAFMEVPSIQDLIVTPMSGLILGETFYRLKRSIVDNGYTLCGSRVLGNIVAFLIDPVNEVIGLFAGNPCRELARHKVRVSCAPWMFCSNGTSFGFTLNIISF</sequence>
<evidence type="ECO:0000259" key="2">
    <source>
        <dbReference type="Pfam" id="PF13084"/>
    </source>
</evidence>
<evidence type="ECO:0000313" key="4">
    <source>
        <dbReference type="EMBL" id="MDN0026181.1"/>
    </source>
</evidence>
<keyword evidence="1" id="KW-0732">Signal</keyword>
<dbReference type="Proteomes" id="UP001167831">
    <property type="component" value="Unassembled WGS sequence"/>
</dbReference>
<feature type="chain" id="PRO_5043689728" evidence="1">
    <location>
        <begin position="24"/>
        <end position="278"/>
    </location>
</feature>
<reference evidence="4" key="2">
    <citation type="submission" date="2023-08" db="EMBL/GenBank/DDBJ databases">
        <title>Identification and characterization of horizontal gene transfer across gut microbiota members of farm animals based on homology search.</title>
        <authorList>
            <person name="Schwarzerova J."/>
            <person name="Nykrynova M."/>
            <person name="Jureckova K."/>
            <person name="Cejkova D."/>
            <person name="Rychlik I."/>
        </authorList>
    </citation>
    <scope>NUCLEOTIDE SEQUENCE</scope>
    <source>
        <strain evidence="4">ET15</strain>
        <strain evidence="3">ET37</strain>
    </source>
</reference>
<proteinExistence type="predicted"/>
<feature type="signal peptide" evidence="1">
    <location>
        <begin position="1"/>
        <end position="23"/>
    </location>
</feature>
<dbReference type="EMBL" id="JAUEIE010000013">
    <property type="protein sequence ID" value="MDN0023535.1"/>
    <property type="molecule type" value="Genomic_DNA"/>
</dbReference>
<evidence type="ECO:0000313" key="5">
    <source>
        <dbReference type="Proteomes" id="UP001167831"/>
    </source>
</evidence>
<dbReference type="Proteomes" id="UP001168478">
    <property type="component" value="Unassembled WGS sequence"/>
</dbReference>